<reference key="2">
    <citation type="submission" date="2011-03" db="EMBL/GenBank/DDBJ databases">
        <title>Complete genome sequence of the thermoacidophilic crenarchaeon Thermoproteus uzoniensis 768-20.</title>
        <authorList>
            <person name="Mardanov A.V."/>
            <person name="Gumerov V.M."/>
            <person name="Beletsky A.V."/>
            <person name="Prokofeva M.I."/>
            <person name="Bonch-Osmolovskaya E.A."/>
            <person name="Ravin N.V."/>
            <person name="Skryabin K.G."/>
        </authorList>
    </citation>
    <scope>NUCLEOTIDE SEQUENCE</scope>
    <source>
        <strain>768-20</strain>
    </source>
</reference>
<sequence length="315" mass="34961">MKSVVIAGGGISGVYLAHKIVSALDDVKVYLIDPKPYHEFVMGIPMAFAGLVKFDDLRMSLDNLKRVEHVRDEVVDVKESGLKLASGGVIKGDYNVLAVGAFKIGDDFYSVEGAEALYRAIEAAPAVRFIIDELYPVMGFGELAMAIKSIWPQKEVSVHLVYVHPDYKWLFDAFSANMAKQGVLLTEDPPPTNDKAEVHVVVPELSPHPLAKGLKVGPLFETQYDRTYLIGDTSLIKLGLPPIGWGAIWQASVLAQAIVSEIKEGVADVEIDEWTYMKDPDKFKQYFTYRMTKGVPLVHLRGLYDLWKTKIFGSL</sequence>
<dbReference type="HOGENOM" id="CLU_878845_0_0_2"/>
<dbReference type="Proteomes" id="UP000008138">
    <property type="component" value="Chromosome"/>
</dbReference>
<dbReference type="OrthoDB" id="25147at2157"/>
<dbReference type="InterPro" id="IPR052541">
    <property type="entry name" value="SQRD"/>
</dbReference>
<accession>F2L4Z5</accession>
<dbReference type="Gene3D" id="3.50.50.100">
    <property type="match status" value="1"/>
</dbReference>
<dbReference type="eggNOG" id="arCOG05543">
    <property type="taxonomic scope" value="Archaea"/>
</dbReference>
<evidence type="ECO:0000313" key="2">
    <source>
        <dbReference type="Proteomes" id="UP000008138"/>
    </source>
</evidence>
<gene>
    <name evidence="1" type="ordered locus">TUZN_0755</name>
</gene>
<dbReference type="SUPFAM" id="SSF51905">
    <property type="entry name" value="FAD/NAD(P)-binding domain"/>
    <property type="match status" value="1"/>
</dbReference>
<dbReference type="InterPro" id="IPR036188">
    <property type="entry name" value="FAD/NAD-bd_sf"/>
</dbReference>
<proteinExistence type="predicted"/>
<organism evidence="1 2">
    <name type="scientific">Thermoproteus uzoniensis (strain 768-20)</name>
    <dbReference type="NCBI Taxonomy" id="999630"/>
    <lineage>
        <taxon>Archaea</taxon>
        <taxon>Thermoproteota</taxon>
        <taxon>Thermoprotei</taxon>
        <taxon>Thermoproteales</taxon>
        <taxon>Thermoproteaceae</taxon>
        <taxon>Thermoproteus</taxon>
    </lineage>
</organism>
<name>F2L4Z5_THEU7</name>
<dbReference type="RefSeq" id="WP_013679580.1">
    <property type="nucleotide sequence ID" value="NC_015315.1"/>
</dbReference>
<dbReference type="AlphaFoldDB" id="F2L4Z5"/>
<dbReference type="PANTHER" id="PTHR43755:SF1">
    <property type="entry name" value="FAD-DEPENDENT PYRIDINE NUCLEOTIDE-DISULPHIDE OXIDOREDUCTASE"/>
    <property type="match status" value="1"/>
</dbReference>
<dbReference type="PANTHER" id="PTHR43755">
    <property type="match status" value="1"/>
</dbReference>
<dbReference type="STRING" id="999630.TUZN_0755"/>
<dbReference type="GeneID" id="10360293"/>
<dbReference type="EMBL" id="CP002590">
    <property type="protein sequence ID" value="AEA12244.1"/>
    <property type="molecule type" value="Genomic_DNA"/>
</dbReference>
<dbReference type="KEGG" id="tuz:TUZN_0755"/>
<keyword evidence="2" id="KW-1185">Reference proteome</keyword>
<protein>
    <submittedName>
        <fullName evidence="1">FAD-dependent pyridine nucleotide-disulfide oxidoreductase</fullName>
    </submittedName>
</protein>
<reference evidence="1 2" key="1">
    <citation type="journal article" date="2011" name="J. Bacteriol.">
        <title>Complete genome sequence of the thermoacidophilic crenarchaeon Thermoproteus uzoniensis 768-20.</title>
        <authorList>
            <person name="Mardanov A.V."/>
            <person name="Gumerov V.M."/>
            <person name="Beletsky A.V."/>
            <person name="Prokofeva M.I."/>
            <person name="Bonch-Osmolovskaya E.A."/>
            <person name="Ravin N.V."/>
            <person name="Skryabin K.G."/>
        </authorList>
    </citation>
    <scope>NUCLEOTIDE SEQUENCE [LARGE SCALE GENOMIC DNA]</scope>
    <source>
        <strain evidence="1 2">768-20</strain>
    </source>
</reference>
<evidence type="ECO:0000313" key="1">
    <source>
        <dbReference type="EMBL" id="AEA12244.1"/>
    </source>
</evidence>